<dbReference type="PANTHER" id="PTHR42648">
    <property type="entry name" value="TRANSPOSASE, PUTATIVE-RELATED"/>
    <property type="match status" value="1"/>
</dbReference>
<proteinExistence type="predicted"/>
<evidence type="ECO:0000256" key="15">
    <source>
        <dbReference type="SAM" id="MobiDB-lite"/>
    </source>
</evidence>
<evidence type="ECO:0000256" key="5">
    <source>
        <dbReference type="ARBA" id="ARBA00022741"/>
    </source>
</evidence>
<dbReference type="GO" id="GO:0006508">
    <property type="term" value="P:proteolysis"/>
    <property type="evidence" value="ECO:0007669"/>
    <property type="project" value="UniProtKB-KW"/>
</dbReference>
<keyword evidence="18" id="KW-1185">Reference proteome</keyword>
<evidence type="ECO:0000256" key="1">
    <source>
        <dbReference type="ARBA" id="ARBA00002180"/>
    </source>
</evidence>
<dbReference type="AlphaFoldDB" id="A0A8J2NUF7"/>
<evidence type="ECO:0000256" key="10">
    <source>
        <dbReference type="ARBA" id="ARBA00022908"/>
    </source>
</evidence>
<keyword evidence="9" id="KW-0460">Magnesium</keyword>
<evidence type="ECO:0000256" key="4">
    <source>
        <dbReference type="ARBA" id="ARBA00022723"/>
    </source>
</evidence>
<sequence>MLSYLRSGKSVTRDDSESDDGSSSSKRSSGPFLGFEPESQSQQQSTVANSATINSKSGDLSESNQSSGDANAAGTSSSGSGEQADPIDPVLPSSNLPSGPPPPPPPGPSDDESEGSESSDDESDDVAVESDSSSSSSENMFGAGDNRVMESMVFRGTGFVSWKRKIKVILAAKGLQTAILEVNSLSPRKKAKALEILIRHVAENVFRLVKETEDPYVFWTELNSLYQAENQAAIIDCRTRISKIVIDMYKGPKEFLEAFYTLVNDMESLDVKLTPSETYTYLINALGNSPKYESVRMTARGLIHVTAGDPNPKLISSLLLSLEDTSKNSSTSKSSTSTGSAMAASDQSAKDRTCYKCHKRGHMAKSCRSAGGNFRNDTNPRGSIVCYRCNLTGHIGRNCPQNGDSSRNNGGNGSSSGTSGTSGTAGSSGSSGPRPSIALGLFPSTSGKKENFSLDEGRSRNIVDEFVKNSVGRSSFGDSVAISNFGNSRNVNIGSNYFLGDSTALNLGEENAYVETNDDDGVDFITFVVDSGATSHFLKHRGVLHDERKINESLQSAHCEVSLIKEGVGRLRVLADDGNVYWLNEVYYVPSLSFSLLSVSKIVANGYRFFFDEDPRLVDPAGNLVSRLVLNDNGLYTIQFMINIPPMLYSCSDYSSALISNDVSDSTNVGNASTTIGNDSGIGNSNVSSVGIGNTSTSSDSDVNLKNKKQINKLKGEGDIWHRRLAHTSKTVLDKIPELRGCDCPPFNQCQICCKAKQKKHTYDSSRYRYPNPLDLVHIDVMGPITEGLEGERYLIGFVDDCTRWGVTFGMRSKAEVGTYLKKYVNISETLWSTKVKRIRTVSRMRSSIMAPSSVFSEPSKKKCELCYTKAV</sequence>
<comment type="caution">
    <text evidence="17">The sequence shown here is derived from an EMBL/GenBank/DDBJ whole genome shotgun (WGS) entry which is preliminary data.</text>
</comment>
<keyword evidence="13" id="KW-0233">DNA recombination</keyword>
<dbReference type="GO" id="GO:0003964">
    <property type="term" value="F:RNA-directed DNA polymerase activity"/>
    <property type="evidence" value="ECO:0007669"/>
    <property type="project" value="UniProtKB-KW"/>
</dbReference>
<keyword evidence="5" id="KW-0547">Nucleotide-binding</keyword>
<keyword evidence="3" id="KW-0540">Nuclease</keyword>
<evidence type="ECO:0000256" key="13">
    <source>
        <dbReference type="ARBA" id="ARBA00023172"/>
    </source>
</evidence>
<keyword evidence="11" id="KW-0695">RNA-directed DNA polymerase</keyword>
<feature type="compositionally biased region" description="Low complexity" evidence="15">
    <location>
        <begin position="66"/>
        <end position="97"/>
    </location>
</feature>
<feature type="domain" description="CCHC-type" evidence="16">
    <location>
        <begin position="386"/>
        <end position="401"/>
    </location>
</feature>
<keyword evidence="6" id="KW-0255">Endonuclease</keyword>
<evidence type="ECO:0000256" key="7">
    <source>
        <dbReference type="ARBA" id="ARBA00022801"/>
    </source>
</evidence>
<feature type="region of interest" description="Disordered" evidence="15">
    <location>
        <begin position="326"/>
        <end position="345"/>
    </location>
</feature>
<dbReference type="GO" id="GO:0003887">
    <property type="term" value="F:DNA-directed DNA polymerase activity"/>
    <property type="evidence" value="ECO:0007669"/>
    <property type="project" value="UniProtKB-KW"/>
</dbReference>
<protein>
    <recommendedName>
        <fullName evidence="16">CCHC-type domain-containing protein</fullName>
    </recommendedName>
</protein>
<keyword evidence="7" id="KW-0378">Hydrolase</keyword>
<dbReference type="GO" id="GO:0006310">
    <property type="term" value="P:DNA recombination"/>
    <property type="evidence" value="ECO:0007669"/>
    <property type="project" value="UniProtKB-KW"/>
</dbReference>
<dbReference type="PANTHER" id="PTHR42648:SF11">
    <property type="entry name" value="TRANSPOSON TY4-P GAG-POL POLYPROTEIN"/>
    <property type="match status" value="1"/>
</dbReference>
<evidence type="ECO:0000256" key="8">
    <source>
        <dbReference type="ARBA" id="ARBA00022840"/>
    </source>
</evidence>
<feature type="compositionally biased region" description="Low complexity" evidence="15">
    <location>
        <begin position="402"/>
        <end position="432"/>
    </location>
</feature>
<keyword evidence="14" id="KW-0863">Zinc-finger</keyword>
<dbReference type="GO" id="GO:0008233">
    <property type="term" value="F:peptidase activity"/>
    <property type="evidence" value="ECO:0007669"/>
    <property type="project" value="UniProtKB-KW"/>
</dbReference>
<dbReference type="Pfam" id="PF22936">
    <property type="entry name" value="Pol_BBD"/>
    <property type="match status" value="1"/>
</dbReference>
<dbReference type="SMART" id="SM00343">
    <property type="entry name" value="ZnF_C2HC"/>
    <property type="match status" value="2"/>
</dbReference>
<keyword evidence="10" id="KW-0229">DNA integration</keyword>
<comment type="function">
    <text evidence="1">The aspartyl protease (PR) mediates the proteolytic cleavages of the Gag and Gag-Pol polyproteins after assembly of the VLP.</text>
</comment>
<feature type="region of interest" description="Disordered" evidence="15">
    <location>
        <begin position="1"/>
        <end position="143"/>
    </location>
</feature>
<dbReference type="GO" id="GO:0005524">
    <property type="term" value="F:ATP binding"/>
    <property type="evidence" value="ECO:0007669"/>
    <property type="project" value="UniProtKB-KW"/>
</dbReference>
<keyword evidence="12" id="KW-0808">Transferase</keyword>
<dbReference type="OrthoDB" id="413361at2759"/>
<gene>
    <name evidence="17" type="ORF">AFUS01_LOCUS8213</name>
</gene>
<feature type="domain" description="CCHC-type" evidence="16">
    <location>
        <begin position="354"/>
        <end position="369"/>
    </location>
</feature>
<dbReference type="GO" id="GO:0015074">
    <property type="term" value="P:DNA integration"/>
    <property type="evidence" value="ECO:0007669"/>
    <property type="project" value="UniProtKB-KW"/>
</dbReference>
<feature type="compositionally biased region" description="Acidic residues" evidence="15">
    <location>
        <begin position="109"/>
        <end position="128"/>
    </location>
</feature>
<name>A0A8J2NUF7_9HEXA</name>
<feature type="compositionally biased region" description="Low complexity" evidence="15">
    <location>
        <begin position="129"/>
        <end position="138"/>
    </location>
</feature>
<accession>A0A8J2NUF7</accession>
<keyword evidence="12" id="KW-0548">Nucleotidyltransferase</keyword>
<keyword evidence="12" id="KW-0239">DNA-directed DNA polymerase</keyword>
<dbReference type="InterPro" id="IPR001878">
    <property type="entry name" value="Znf_CCHC"/>
</dbReference>
<evidence type="ECO:0000256" key="2">
    <source>
        <dbReference type="ARBA" id="ARBA00022670"/>
    </source>
</evidence>
<dbReference type="GO" id="GO:0003676">
    <property type="term" value="F:nucleic acid binding"/>
    <property type="evidence" value="ECO:0007669"/>
    <property type="project" value="InterPro"/>
</dbReference>
<dbReference type="Proteomes" id="UP000708208">
    <property type="component" value="Unassembled WGS sequence"/>
</dbReference>
<feature type="region of interest" description="Disordered" evidence="15">
    <location>
        <begin position="398"/>
        <end position="444"/>
    </location>
</feature>
<evidence type="ECO:0000256" key="11">
    <source>
        <dbReference type="ARBA" id="ARBA00022918"/>
    </source>
</evidence>
<keyword evidence="14" id="KW-0862">Zinc</keyword>
<dbReference type="PROSITE" id="PS50158">
    <property type="entry name" value="ZF_CCHC"/>
    <property type="match status" value="2"/>
</dbReference>
<dbReference type="Pfam" id="PF14223">
    <property type="entry name" value="Retrotran_gag_2"/>
    <property type="match status" value="1"/>
</dbReference>
<evidence type="ECO:0000256" key="12">
    <source>
        <dbReference type="ARBA" id="ARBA00022932"/>
    </source>
</evidence>
<evidence type="ECO:0000259" key="16">
    <source>
        <dbReference type="PROSITE" id="PS50158"/>
    </source>
</evidence>
<evidence type="ECO:0000256" key="3">
    <source>
        <dbReference type="ARBA" id="ARBA00022722"/>
    </source>
</evidence>
<dbReference type="GO" id="GO:0004519">
    <property type="term" value="F:endonuclease activity"/>
    <property type="evidence" value="ECO:0007669"/>
    <property type="project" value="UniProtKB-KW"/>
</dbReference>
<evidence type="ECO:0000256" key="14">
    <source>
        <dbReference type="PROSITE-ProRule" id="PRU00047"/>
    </source>
</evidence>
<evidence type="ECO:0000256" key="6">
    <source>
        <dbReference type="ARBA" id="ARBA00022759"/>
    </source>
</evidence>
<organism evidence="17 18">
    <name type="scientific">Allacma fusca</name>
    <dbReference type="NCBI Taxonomy" id="39272"/>
    <lineage>
        <taxon>Eukaryota</taxon>
        <taxon>Metazoa</taxon>
        <taxon>Ecdysozoa</taxon>
        <taxon>Arthropoda</taxon>
        <taxon>Hexapoda</taxon>
        <taxon>Collembola</taxon>
        <taxon>Symphypleona</taxon>
        <taxon>Sminthuridae</taxon>
        <taxon>Allacma</taxon>
    </lineage>
</organism>
<feature type="compositionally biased region" description="Low complexity" evidence="15">
    <location>
        <begin position="327"/>
        <end position="345"/>
    </location>
</feature>
<dbReference type="EMBL" id="CAJVCH010056443">
    <property type="protein sequence ID" value="CAG7718847.1"/>
    <property type="molecule type" value="Genomic_DNA"/>
</dbReference>
<keyword evidence="4" id="KW-0479">Metal-binding</keyword>
<evidence type="ECO:0000313" key="18">
    <source>
        <dbReference type="Proteomes" id="UP000708208"/>
    </source>
</evidence>
<feature type="compositionally biased region" description="Pro residues" evidence="15">
    <location>
        <begin position="98"/>
        <end position="108"/>
    </location>
</feature>
<dbReference type="InterPro" id="IPR054722">
    <property type="entry name" value="PolX-like_BBD"/>
</dbReference>
<keyword evidence="8" id="KW-0067">ATP-binding</keyword>
<feature type="compositionally biased region" description="Polar residues" evidence="15">
    <location>
        <begin position="38"/>
        <end position="65"/>
    </location>
</feature>
<dbReference type="InterPro" id="IPR039537">
    <property type="entry name" value="Retrotran_Ty1/copia-like"/>
</dbReference>
<evidence type="ECO:0000256" key="9">
    <source>
        <dbReference type="ARBA" id="ARBA00022842"/>
    </source>
</evidence>
<reference evidence="17" key="1">
    <citation type="submission" date="2021-06" db="EMBL/GenBank/DDBJ databases">
        <authorList>
            <person name="Hodson N. C."/>
            <person name="Mongue J. A."/>
            <person name="Jaron S. K."/>
        </authorList>
    </citation>
    <scope>NUCLEOTIDE SEQUENCE</scope>
</reference>
<keyword evidence="2" id="KW-0645">Protease</keyword>
<evidence type="ECO:0000313" key="17">
    <source>
        <dbReference type="EMBL" id="CAG7718847.1"/>
    </source>
</evidence>
<dbReference type="Pfam" id="PF00098">
    <property type="entry name" value="zf-CCHC"/>
    <property type="match status" value="1"/>
</dbReference>
<dbReference type="GO" id="GO:0008270">
    <property type="term" value="F:zinc ion binding"/>
    <property type="evidence" value="ECO:0007669"/>
    <property type="project" value="UniProtKB-KW"/>
</dbReference>